<sequence>MTREAVSNVYVLRSLECHCLDKSSRAFVDVFYLLEAFKNRLLDNVTNCYSLHGGRFVLRSIEADYVIKMFYDVLGNDHHAEVPNPEFVNEKIRSIEANHLTVSVVGNHMIVETSIRSGNPPE</sequence>
<comment type="caution">
    <text evidence="1">The sequence shown here is derived from an EMBL/GenBank/DDBJ whole genome shotgun (WGS) entry which is preliminary data.</text>
</comment>
<gene>
    <name evidence="1" type="ORF">Tci_053839</name>
</gene>
<name>A0A6L2N6K2_TANCI</name>
<accession>A0A6L2N6K2</accession>
<organism evidence="1">
    <name type="scientific">Tanacetum cinerariifolium</name>
    <name type="common">Dalmatian daisy</name>
    <name type="synonym">Chrysanthemum cinerariifolium</name>
    <dbReference type="NCBI Taxonomy" id="118510"/>
    <lineage>
        <taxon>Eukaryota</taxon>
        <taxon>Viridiplantae</taxon>
        <taxon>Streptophyta</taxon>
        <taxon>Embryophyta</taxon>
        <taxon>Tracheophyta</taxon>
        <taxon>Spermatophyta</taxon>
        <taxon>Magnoliopsida</taxon>
        <taxon>eudicotyledons</taxon>
        <taxon>Gunneridae</taxon>
        <taxon>Pentapetalae</taxon>
        <taxon>asterids</taxon>
        <taxon>campanulids</taxon>
        <taxon>Asterales</taxon>
        <taxon>Asteraceae</taxon>
        <taxon>Asteroideae</taxon>
        <taxon>Anthemideae</taxon>
        <taxon>Anthemidinae</taxon>
        <taxon>Tanacetum</taxon>
    </lineage>
</organism>
<proteinExistence type="predicted"/>
<reference evidence="1" key="1">
    <citation type="journal article" date="2019" name="Sci. Rep.">
        <title>Draft genome of Tanacetum cinerariifolium, the natural source of mosquito coil.</title>
        <authorList>
            <person name="Yamashiro T."/>
            <person name="Shiraishi A."/>
            <person name="Satake H."/>
            <person name="Nakayama K."/>
        </authorList>
    </citation>
    <scope>NUCLEOTIDE SEQUENCE</scope>
</reference>
<evidence type="ECO:0000313" key="1">
    <source>
        <dbReference type="EMBL" id="GEU81861.1"/>
    </source>
</evidence>
<dbReference type="AlphaFoldDB" id="A0A6L2N6K2"/>
<protein>
    <submittedName>
        <fullName evidence="1">Uncharacterized protein</fullName>
    </submittedName>
</protein>
<dbReference type="EMBL" id="BKCJ010008369">
    <property type="protein sequence ID" value="GEU81861.1"/>
    <property type="molecule type" value="Genomic_DNA"/>
</dbReference>